<keyword evidence="2" id="KW-1185">Reference proteome</keyword>
<dbReference type="Proteomes" id="UP000019591">
    <property type="component" value="Plasmid EAL2_808p"/>
</dbReference>
<name>W8TI40_PEPAC</name>
<reference evidence="1 2" key="1">
    <citation type="journal article" date="2014" name="Genome Announc.">
        <title>Complete Genome Sequence of Amino Acid-Utilizing Eubacterium acidaminophilum al-2 (DSM 3953).</title>
        <authorList>
            <person name="Poehlein A."/>
            <person name="Andreesen J.R."/>
            <person name="Daniel R."/>
        </authorList>
    </citation>
    <scope>NUCLEOTIDE SEQUENCE [LARGE SCALE GENOMIC DNA]</scope>
    <source>
        <strain evidence="1 2">DSM 3953</strain>
        <plasmid evidence="2">Plasmid EAL2_808p</plasmid>
    </source>
</reference>
<dbReference type="PATRIC" id="fig|1286171.3.peg.2177"/>
<geneLocation type="plasmid" evidence="1 2">
    <name>EAL2_808p</name>
</geneLocation>
<proteinExistence type="predicted"/>
<gene>
    <name evidence="1" type="ORF">EAL2_808p00010</name>
</gene>
<dbReference type="HOGENOM" id="CLU_823218_0_0_9"/>
<dbReference type="RefSeq" id="WP_025436432.1">
    <property type="nucleotide sequence ID" value="NZ_CP007453.1"/>
</dbReference>
<dbReference type="AlphaFoldDB" id="W8TI40"/>
<sequence>MANKVSISHALSVLHSKKHHKLIDVFNTVCRMSTQIRRDWYVEALTGDIDASKEYIFIVRTANPSICCLSKMILEEAGYMHRSTVSQCLNELADMGIVSYNPSYLGWEIIGMEDAFNKADSETSPGGYMELRKLFFSREFYEMNVTLKKIVYYCSILMSTKGFKSKNSFIINLKKENPEWTSFLNTDNIYYIKSLITRLIDDSNLLRKLEQKQYAHRSIKNKNRFLFILKPLEKLKLFIKDSPLSAQDKLNSLISKHKELYSYIAGLRDKLEQPARSRATDSVICALVEALRYLNRSTVELVVDSVFTRIHNGYVSHPSAYIAKILQKHAAYKKLLL</sequence>
<dbReference type="EMBL" id="CP007453">
    <property type="protein sequence ID" value="AHM57508.1"/>
    <property type="molecule type" value="Genomic_DNA"/>
</dbReference>
<organism evidence="1 2">
    <name type="scientific">Peptoclostridium acidaminophilum DSM 3953</name>
    <dbReference type="NCBI Taxonomy" id="1286171"/>
    <lineage>
        <taxon>Bacteria</taxon>
        <taxon>Bacillati</taxon>
        <taxon>Bacillota</taxon>
        <taxon>Clostridia</taxon>
        <taxon>Peptostreptococcales</taxon>
        <taxon>Peptoclostridiaceae</taxon>
        <taxon>Peptoclostridium</taxon>
    </lineage>
</organism>
<protein>
    <submittedName>
        <fullName evidence="1">Uncharacterized protein</fullName>
    </submittedName>
</protein>
<keyword evidence="1" id="KW-0614">Plasmid</keyword>
<dbReference type="eggNOG" id="ENOG5033PZH">
    <property type="taxonomic scope" value="Bacteria"/>
</dbReference>
<evidence type="ECO:0000313" key="1">
    <source>
        <dbReference type="EMBL" id="AHM57508.1"/>
    </source>
</evidence>
<evidence type="ECO:0000313" key="2">
    <source>
        <dbReference type="Proteomes" id="UP000019591"/>
    </source>
</evidence>
<dbReference type="OrthoDB" id="1882799at2"/>
<dbReference type="KEGG" id="eac:EAL2_808p00010"/>
<accession>W8TI40</accession>